<accession>A0A9P6JLG1</accession>
<comment type="caution">
    <text evidence="1">The sequence shown here is derived from an EMBL/GenBank/DDBJ whole genome shotgun (WGS) entry which is preliminary data.</text>
</comment>
<proteinExistence type="predicted"/>
<keyword evidence="2" id="KW-1185">Reference proteome</keyword>
<protein>
    <submittedName>
        <fullName evidence="1">Uncharacterized protein</fullName>
    </submittedName>
</protein>
<sequence length="76" mass="8617">MHSDFMASILLSLGTISVLTCSLAVPCSCFLYAQLLFFALMLSMSPSQYFVDHHHIFAKLTYADQITAFRHDDQRV</sequence>
<dbReference type="EMBL" id="MU157888">
    <property type="protein sequence ID" value="KAF9525166.1"/>
    <property type="molecule type" value="Genomic_DNA"/>
</dbReference>
<name>A0A9P6JLG1_9AGAR</name>
<evidence type="ECO:0000313" key="1">
    <source>
        <dbReference type="EMBL" id="KAF9525166.1"/>
    </source>
</evidence>
<gene>
    <name evidence="1" type="ORF">CPB83DRAFT_564058</name>
</gene>
<dbReference type="AlphaFoldDB" id="A0A9P6JLG1"/>
<evidence type="ECO:0000313" key="2">
    <source>
        <dbReference type="Proteomes" id="UP000807306"/>
    </source>
</evidence>
<organism evidence="1 2">
    <name type="scientific">Crepidotus variabilis</name>
    <dbReference type="NCBI Taxonomy" id="179855"/>
    <lineage>
        <taxon>Eukaryota</taxon>
        <taxon>Fungi</taxon>
        <taxon>Dikarya</taxon>
        <taxon>Basidiomycota</taxon>
        <taxon>Agaricomycotina</taxon>
        <taxon>Agaricomycetes</taxon>
        <taxon>Agaricomycetidae</taxon>
        <taxon>Agaricales</taxon>
        <taxon>Agaricineae</taxon>
        <taxon>Crepidotaceae</taxon>
        <taxon>Crepidotus</taxon>
    </lineage>
</organism>
<dbReference type="Proteomes" id="UP000807306">
    <property type="component" value="Unassembled WGS sequence"/>
</dbReference>
<reference evidence="1" key="1">
    <citation type="submission" date="2020-11" db="EMBL/GenBank/DDBJ databases">
        <authorList>
            <consortium name="DOE Joint Genome Institute"/>
            <person name="Ahrendt S."/>
            <person name="Riley R."/>
            <person name="Andreopoulos W."/>
            <person name="Labutti K."/>
            <person name="Pangilinan J."/>
            <person name="Ruiz-Duenas F.J."/>
            <person name="Barrasa J.M."/>
            <person name="Sanchez-Garcia M."/>
            <person name="Camarero S."/>
            <person name="Miyauchi S."/>
            <person name="Serrano A."/>
            <person name="Linde D."/>
            <person name="Babiker R."/>
            <person name="Drula E."/>
            <person name="Ayuso-Fernandez I."/>
            <person name="Pacheco R."/>
            <person name="Padilla G."/>
            <person name="Ferreira P."/>
            <person name="Barriuso J."/>
            <person name="Kellner H."/>
            <person name="Castanera R."/>
            <person name="Alfaro M."/>
            <person name="Ramirez L."/>
            <person name="Pisabarro A.G."/>
            <person name="Kuo A."/>
            <person name="Tritt A."/>
            <person name="Lipzen A."/>
            <person name="He G."/>
            <person name="Yan M."/>
            <person name="Ng V."/>
            <person name="Cullen D."/>
            <person name="Martin F."/>
            <person name="Rosso M.-N."/>
            <person name="Henrissat B."/>
            <person name="Hibbett D."/>
            <person name="Martinez A.T."/>
            <person name="Grigoriev I.V."/>
        </authorList>
    </citation>
    <scope>NUCLEOTIDE SEQUENCE</scope>
    <source>
        <strain evidence="1">CBS 506.95</strain>
    </source>
</reference>